<evidence type="ECO:0000313" key="7">
    <source>
        <dbReference type="Proteomes" id="UP000294678"/>
    </source>
</evidence>
<evidence type="ECO:0000256" key="3">
    <source>
        <dbReference type="ARBA" id="ARBA00023204"/>
    </source>
</evidence>
<dbReference type="HAMAP" id="MF_00201">
    <property type="entry name" value="RecO"/>
    <property type="match status" value="1"/>
</dbReference>
<dbReference type="Gene3D" id="2.40.50.140">
    <property type="entry name" value="Nucleic acid-binding proteins"/>
    <property type="match status" value="1"/>
</dbReference>
<organism evidence="6 7">
    <name type="scientific">Hypnocyclicus thermotrophus</name>
    <dbReference type="NCBI Taxonomy" id="1627895"/>
    <lineage>
        <taxon>Bacteria</taxon>
        <taxon>Fusobacteriati</taxon>
        <taxon>Fusobacteriota</taxon>
        <taxon>Fusobacteriia</taxon>
        <taxon>Fusobacteriales</taxon>
        <taxon>Fusobacteriaceae</taxon>
        <taxon>Hypnocyclicus</taxon>
    </lineage>
</organism>
<gene>
    <name evidence="4" type="primary">recO</name>
    <name evidence="6" type="ORF">EV215_1490</name>
</gene>
<dbReference type="NCBIfam" id="TIGR00613">
    <property type="entry name" value="reco"/>
    <property type="match status" value="1"/>
</dbReference>
<evidence type="ECO:0000259" key="5">
    <source>
        <dbReference type="Pfam" id="PF11967"/>
    </source>
</evidence>
<dbReference type="SUPFAM" id="SSF50249">
    <property type="entry name" value="Nucleic acid-binding proteins"/>
    <property type="match status" value="1"/>
</dbReference>
<comment type="similarity">
    <text evidence="4">Belongs to the RecO family.</text>
</comment>
<dbReference type="AlphaFoldDB" id="A0AA46DXZ2"/>
<comment type="caution">
    <text evidence="6">The sequence shown here is derived from an EMBL/GenBank/DDBJ whole genome shotgun (WGS) entry which is preliminary data.</text>
</comment>
<evidence type="ECO:0000256" key="1">
    <source>
        <dbReference type="ARBA" id="ARBA00022763"/>
    </source>
</evidence>
<dbReference type="GO" id="GO:0006302">
    <property type="term" value="P:double-strand break repair"/>
    <property type="evidence" value="ECO:0007669"/>
    <property type="project" value="TreeGrafter"/>
</dbReference>
<dbReference type="PANTHER" id="PTHR33991">
    <property type="entry name" value="DNA REPAIR PROTEIN RECO"/>
    <property type="match status" value="1"/>
</dbReference>
<evidence type="ECO:0000256" key="2">
    <source>
        <dbReference type="ARBA" id="ARBA00023172"/>
    </source>
</evidence>
<comment type="function">
    <text evidence="4">Involved in DNA repair and RecF pathway recombination.</text>
</comment>
<dbReference type="PANTHER" id="PTHR33991:SF1">
    <property type="entry name" value="DNA REPAIR PROTEIN RECO"/>
    <property type="match status" value="1"/>
</dbReference>
<dbReference type="RefSeq" id="WP_166667375.1">
    <property type="nucleotide sequence ID" value="NZ_SOBG01000006.1"/>
</dbReference>
<dbReference type="GO" id="GO:0006310">
    <property type="term" value="P:DNA recombination"/>
    <property type="evidence" value="ECO:0007669"/>
    <property type="project" value="UniProtKB-UniRule"/>
</dbReference>
<keyword evidence="3 4" id="KW-0234">DNA repair</keyword>
<keyword evidence="1 4" id="KW-0227">DNA damage</keyword>
<dbReference type="InterPro" id="IPR022572">
    <property type="entry name" value="DNA_rep/recomb_RecO_N"/>
</dbReference>
<dbReference type="SUPFAM" id="SSF57863">
    <property type="entry name" value="ArfGap/RecO-like zinc finger"/>
    <property type="match status" value="1"/>
</dbReference>
<name>A0AA46DXZ2_9FUSO</name>
<keyword evidence="7" id="KW-1185">Reference proteome</keyword>
<protein>
    <recommendedName>
        <fullName evidence="4">DNA repair protein RecO</fullName>
    </recommendedName>
    <alternativeName>
        <fullName evidence="4">Recombination protein O</fullName>
    </alternativeName>
</protein>
<reference evidence="6 7" key="1">
    <citation type="submission" date="2019-03" db="EMBL/GenBank/DDBJ databases">
        <title>Genomic Encyclopedia of Type Strains, Phase IV (KMG-IV): sequencing the most valuable type-strain genomes for metagenomic binning, comparative biology and taxonomic classification.</title>
        <authorList>
            <person name="Goeker M."/>
        </authorList>
    </citation>
    <scope>NUCLEOTIDE SEQUENCE [LARGE SCALE GENOMIC DNA]</scope>
    <source>
        <strain evidence="6 7">DSM 100055</strain>
    </source>
</reference>
<dbReference type="InterPro" id="IPR003717">
    <property type="entry name" value="RecO"/>
</dbReference>
<proteinExistence type="inferred from homology"/>
<dbReference type="EMBL" id="SOBG01000006">
    <property type="protein sequence ID" value="TDT69148.1"/>
    <property type="molecule type" value="Genomic_DNA"/>
</dbReference>
<dbReference type="GO" id="GO:0043590">
    <property type="term" value="C:bacterial nucleoid"/>
    <property type="evidence" value="ECO:0007669"/>
    <property type="project" value="TreeGrafter"/>
</dbReference>
<dbReference type="Proteomes" id="UP000294678">
    <property type="component" value="Unassembled WGS sequence"/>
</dbReference>
<dbReference type="InterPro" id="IPR037278">
    <property type="entry name" value="ARFGAP/RecO"/>
</dbReference>
<sequence>MKKIINTECIIIKKIDINESDRIVKLFSKDLGILEIFIKGIRKSKNRDINATEIGVISNYYIYKNNNKYNIKSFEINKYLNKIYSNLDKINLLYYILFILNSINVEENLIEKIYVMTKKALIYLNKEENINNIYIMLTVYLFNIIKYEGILFSVEKGNKFDIINGKITKHNNYNIIKLSEEQVIYLEKLFNIDIEGINKLKFDDKQIIDIIVILERYINYHLHIKIDFKQLMRRNILNGIS</sequence>
<feature type="domain" description="DNA replication/recombination mediator RecO N-terminal" evidence="5">
    <location>
        <begin position="1"/>
        <end position="76"/>
    </location>
</feature>
<keyword evidence="2 4" id="KW-0233">DNA recombination</keyword>
<evidence type="ECO:0000256" key="4">
    <source>
        <dbReference type="HAMAP-Rule" id="MF_00201"/>
    </source>
</evidence>
<evidence type="ECO:0000313" key="6">
    <source>
        <dbReference type="EMBL" id="TDT69148.1"/>
    </source>
</evidence>
<dbReference type="Pfam" id="PF11967">
    <property type="entry name" value="RecO_N"/>
    <property type="match status" value="1"/>
</dbReference>
<accession>A0AA46DXZ2</accession>
<dbReference type="InterPro" id="IPR012340">
    <property type="entry name" value="NA-bd_OB-fold"/>
</dbReference>